<dbReference type="Pfam" id="PF01547">
    <property type="entry name" value="SBP_bac_1"/>
    <property type="match status" value="1"/>
</dbReference>
<evidence type="ECO:0000313" key="6">
    <source>
        <dbReference type="Proteomes" id="UP001597493"/>
    </source>
</evidence>
<comment type="similarity">
    <text evidence="1">Belongs to the bacterial solute-binding protein 1 family.</text>
</comment>
<dbReference type="PROSITE" id="PS01037">
    <property type="entry name" value="SBP_BACTERIAL_1"/>
    <property type="match status" value="1"/>
</dbReference>
<proteinExistence type="inferred from homology"/>
<evidence type="ECO:0000313" key="5">
    <source>
        <dbReference type="EMBL" id="MFD2661388.1"/>
    </source>
</evidence>
<accession>A0ABW5R0P4</accession>
<dbReference type="InterPro" id="IPR006059">
    <property type="entry name" value="SBP"/>
</dbReference>
<dbReference type="InterPro" id="IPR050490">
    <property type="entry name" value="Bact_solute-bd_prot1"/>
</dbReference>
<dbReference type="PROSITE" id="PS51257">
    <property type="entry name" value="PROKAR_LIPOPROTEIN"/>
    <property type="match status" value="1"/>
</dbReference>
<dbReference type="RefSeq" id="WP_379274165.1">
    <property type="nucleotide sequence ID" value="NZ_JBHUGT010000051.1"/>
</dbReference>
<protein>
    <submittedName>
        <fullName evidence="5">ABC transporter substrate-binding protein</fullName>
    </submittedName>
</protein>
<name>A0ABW5R0P4_9BACL</name>
<organism evidence="5 6">
    <name type="scientific">Paenibacillus thailandensis</name>
    <dbReference type="NCBI Taxonomy" id="393250"/>
    <lineage>
        <taxon>Bacteria</taxon>
        <taxon>Bacillati</taxon>
        <taxon>Bacillota</taxon>
        <taxon>Bacilli</taxon>
        <taxon>Bacillales</taxon>
        <taxon>Paenibacillaceae</taxon>
        <taxon>Paenibacillus</taxon>
    </lineage>
</organism>
<evidence type="ECO:0000256" key="4">
    <source>
        <dbReference type="SAM" id="SignalP"/>
    </source>
</evidence>
<dbReference type="PANTHER" id="PTHR43649:SF12">
    <property type="entry name" value="DIACETYLCHITOBIOSE BINDING PROTEIN DASA"/>
    <property type="match status" value="1"/>
</dbReference>
<evidence type="ECO:0000256" key="1">
    <source>
        <dbReference type="ARBA" id="ARBA00008520"/>
    </source>
</evidence>
<gene>
    <name evidence="5" type="ORF">ACFSW5_14130</name>
</gene>
<dbReference type="Gene3D" id="3.40.190.10">
    <property type="entry name" value="Periplasmic binding protein-like II"/>
    <property type="match status" value="2"/>
</dbReference>
<dbReference type="EMBL" id="JBHUMY010000013">
    <property type="protein sequence ID" value="MFD2661388.1"/>
    <property type="molecule type" value="Genomic_DNA"/>
</dbReference>
<keyword evidence="2" id="KW-0813">Transport</keyword>
<dbReference type="InterPro" id="IPR006061">
    <property type="entry name" value="SBP_1_CS"/>
</dbReference>
<evidence type="ECO:0000256" key="3">
    <source>
        <dbReference type="ARBA" id="ARBA00022729"/>
    </source>
</evidence>
<evidence type="ECO:0000256" key="2">
    <source>
        <dbReference type="ARBA" id="ARBA00022448"/>
    </source>
</evidence>
<feature type="signal peptide" evidence="4">
    <location>
        <begin position="1"/>
        <end position="20"/>
    </location>
</feature>
<reference evidence="6" key="1">
    <citation type="journal article" date="2019" name="Int. J. Syst. Evol. Microbiol.">
        <title>The Global Catalogue of Microorganisms (GCM) 10K type strain sequencing project: providing services to taxonomists for standard genome sequencing and annotation.</title>
        <authorList>
            <consortium name="The Broad Institute Genomics Platform"/>
            <consortium name="The Broad Institute Genome Sequencing Center for Infectious Disease"/>
            <person name="Wu L."/>
            <person name="Ma J."/>
        </authorList>
    </citation>
    <scope>NUCLEOTIDE SEQUENCE [LARGE SCALE GENOMIC DNA]</scope>
    <source>
        <strain evidence="6">TISTR 1827</strain>
    </source>
</reference>
<feature type="chain" id="PRO_5047070127" evidence="4">
    <location>
        <begin position="21"/>
        <end position="431"/>
    </location>
</feature>
<dbReference type="Proteomes" id="UP001597493">
    <property type="component" value="Unassembled WGS sequence"/>
</dbReference>
<sequence>MKKSAWLSFLLLLALTVVLAGCGGGNAGGSPEGGESASGGETKTIKIFQFKVEIAEALNKLKAEYEASHPGVKLDIQTVGGGSDYGAALQAKFAGGDEPDIFNVGGQSDLDNWIGSLEDLSNEPWASDVIDVAKEPLTRDGKLYGQPMNIEGYGFIYNKDLFAKAGITEVPKTLSELEAAAEKLKAAGITPFVNGYQELWVLGNHLLNVPFAHQEDPAAFIQGLNDGTSKLAGNQAFEEWVKLFDLTLKYGNNNPLTTDYNTEMAMFASGEAAITQQGNWTQPMIDGINPNLNLGMMPMPINDDAAANDKIYVGVPNYWVINKNSPVKEEAKEFLNWLATTKEGQRYITEEFKFIPAFKSVDTTSDVLGDLGAAVLEYSQAGKSLSWNFNSFPSGGFNEFASQMQGYIAGNTDAAGMFEAIQQAWDNLKAK</sequence>
<dbReference type="SUPFAM" id="SSF53850">
    <property type="entry name" value="Periplasmic binding protein-like II"/>
    <property type="match status" value="1"/>
</dbReference>
<keyword evidence="6" id="KW-1185">Reference proteome</keyword>
<keyword evidence="3 4" id="KW-0732">Signal</keyword>
<dbReference type="PANTHER" id="PTHR43649">
    <property type="entry name" value="ARABINOSE-BINDING PROTEIN-RELATED"/>
    <property type="match status" value="1"/>
</dbReference>
<comment type="caution">
    <text evidence="5">The sequence shown here is derived from an EMBL/GenBank/DDBJ whole genome shotgun (WGS) entry which is preliminary data.</text>
</comment>